<dbReference type="Proteomes" id="UP000053319">
    <property type="component" value="Unassembled WGS sequence"/>
</dbReference>
<evidence type="ECO:0000259" key="3">
    <source>
        <dbReference type="Pfam" id="PF13359"/>
    </source>
</evidence>
<comment type="cofactor">
    <cofactor evidence="1">
        <name>a divalent metal cation</name>
        <dbReference type="ChEBI" id="CHEBI:60240"/>
    </cofactor>
</comment>
<feature type="domain" description="DDE Tnp4" evidence="3">
    <location>
        <begin position="21"/>
        <end position="75"/>
    </location>
</feature>
<organism evidence="4 5">
    <name type="scientific">Dichomitus squalens (strain LYAD-421)</name>
    <name type="common">Western red white-rot fungus</name>
    <dbReference type="NCBI Taxonomy" id="732165"/>
    <lineage>
        <taxon>Eukaryota</taxon>
        <taxon>Fungi</taxon>
        <taxon>Dikarya</taxon>
        <taxon>Basidiomycota</taxon>
        <taxon>Agaricomycotina</taxon>
        <taxon>Agaricomycetes</taxon>
        <taxon>Polyporales</taxon>
        <taxon>Polyporaceae</taxon>
        <taxon>Dichomitus</taxon>
    </lineage>
</organism>
<evidence type="ECO:0000256" key="1">
    <source>
        <dbReference type="ARBA" id="ARBA00001968"/>
    </source>
</evidence>
<sequence length="149" mass="17330">PFVLRPFSETEVRAALESDRPRMRAFNRLLSSVRIVSEHTFGRLKGRFPSLKDLGPHVDLEDLYDVLEALIILHNICIDWDDRPENIWSFDPDDPPRSNEEMPPDVDGDMYNICANITGGSRVPLYETDAWLKEEGYRKRWAILNELFP</sequence>
<dbReference type="RefSeq" id="XP_007365229.1">
    <property type="nucleotide sequence ID" value="XM_007365167.1"/>
</dbReference>
<dbReference type="InterPro" id="IPR027806">
    <property type="entry name" value="HARBI1_dom"/>
</dbReference>
<gene>
    <name evidence="4" type="ORF">DICSQDRAFT_59386</name>
</gene>
<dbReference type="GeneID" id="18842883"/>
<protein>
    <recommendedName>
        <fullName evidence="3">DDE Tnp4 domain-containing protein</fullName>
    </recommendedName>
</protein>
<proteinExistence type="predicted"/>
<reference evidence="4 5" key="1">
    <citation type="journal article" date="2012" name="Science">
        <title>The Paleozoic origin of enzymatic lignin decomposition reconstructed from 31 fungal genomes.</title>
        <authorList>
            <person name="Floudas D."/>
            <person name="Binder M."/>
            <person name="Riley R."/>
            <person name="Barry K."/>
            <person name="Blanchette R.A."/>
            <person name="Henrissat B."/>
            <person name="Martinez A.T."/>
            <person name="Otillar R."/>
            <person name="Spatafora J.W."/>
            <person name="Yadav J.S."/>
            <person name="Aerts A."/>
            <person name="Benoit I."/>
            <person name="Boyd A."/>
            <person name="Carlson A."/>
            <person name="Copeland A."/>
            <person name="Coutinho P.M."/>
            <person name="de Vries R.P."/>
            <person name="Ferreira P."/>
            <person name="Findley K."/>
            <person name="Foster B."/>
            <person name="Gaskell J."/>
            <person name="Glotzer D."/>
            <person name="Gorecki P."/>
            <person name="Heitman J."/>
            <person name="Hesse C."/>
            <person name="Hori C."/>
            <person name="Igarashi K."/>
            <person name="Jurgens J.A."/>
            <person name="Kallen N."/>
            <person name="Kersten P."/>
            <person name="Kohler A."/>
            <person name="Kuees U."/>
            <person name="Kumar T.K.A."/>
            <person name="Kuo A."/>
            <person name="LaButti K."/>
            <person name="Larrondo L.F."/>
            <person name="Lindquist E."/>
            <person name="Ling A."/>
            <person name="Lombard V."/>
            <person name="Lucas S."/>
            <person name="Lundell T."/>
            <person name="Martin R."/>
            <person name="McLaughlin D.J."/>
            <person name="Morgenstern I."/>
            <person name="Morin E."/>
            <person name="Murat C."/>
            <person name="Nagy L.G."/>
            <person name="Nolan M."/>
            <person name="Ohm R.A."/>
            <person name="Patyshakuliyeva A."/>
            <person name="Rokas A."/>
            <person name="Ruiz-Duenas F.J."/>
            <person name="Sabat G."/>
            <person name="Salamov A."/>
            <person name="Samejima M."/>
            <person name="Schmutz J."/>
            <person name="Slot J.C."/>
            <person name="St John F."/>
            <person name="Stenlid J."/>
            <person name="Sun H."/>
            <person name="Sun S."/>
            <person name="Syed K."/>
            <person name="Tsang A."/>
            <person name="Wiebenga A."/>
            <person name="Young D."/>
            <person name="Pisabarro A."/>
            <person name="Eastwood D.C."/>
            <person name="Martin F."/>
            <person name="Cullen D."/>
            <person name="Grigoriev I.V."/>
            <person name="Hibbett D.S."/>
        </authorList>
    </citation>
    <scope>NUCLEOTIDE SEQUENCE [LARGE SCALE GENOMIC DNA]</scope>
    <source>
        <strain evidence="4 5">LYAD-421 SS1</strain>
    </source>
</reference>
<keyword evidence="2" id="KW-0479">Metal-binding</keyword>
<dbReference type="AlphaFoldDB" id="R7T0K4"/>
<evidence type="ECO:0000313" key="5">
    <source>
        <dbReference type="Proteomes" id="UP000053319"/>
    </source>
</evidence>
<dbReference type="GO" id="GO:0046872">
    <property type="term" value="F:metal ion binding"/>
    <property type="evidence" value="ECO:0007669"/>
    <property type="project" value="UniProtKB-KW"/>
</dbReference>
<accession>R7T0K4</accession>
<dbReference type="Pfam" id="PF13359">
    <property type="entry name" value="DDE_Tnp_4"/>
    <property type="match status" value="1"/>
</dbReference>
<name>R7T0K4_DICSQ</name>
<evidence type="ECO:0000313" key="4">
    <source>
        <dbReference type="EMBL" id="EJF61974.1"/>
    </source>
</evidence>
<dbReference type="OMA" id="MYNICAN"/>
<feature type="non-terminal residue" evidence="4">
    <location>
        <position position="1"/>
    </location>
</feature>
<dbReference type="EMBL" id="JH719407">
    <property type="protein sequence ID" value="EJF61974.1"/>
    <property type="molecule type" value="Genomic_DNA"/>
</dbReference>
<dbReference type="HOGENOM" id="CLU_147762_0_0_1"/>
<dbReference type="KEGG" id="dsq:DICSQDRAFT_59386"/>
<evidence type="ECO:0000256" key="2">
    <source>
        <dbReference type="ARBA" id="ARBA00022723"/>
    </source>
</evidence>